<evidence type="ECO:0000256" key="1">
    <source>
        <dbReference type="SAM" id="SignalP"/>
    </source>
</evidence>
<feature type="chain" id="PRO_5047137557" evidence="1">
    <location>
        <begin position="22"/>
        <end position="177"/>
    </location>
</feature>
<sequence length="177" mass="18011">MNTKLSIALLALAGFSLPAMAGKPADTAPACSFSDLTGVTVLGCKGYFSGNLIKGPGADSTVAAILSDLGMVGATGSYIAKIENLNGTHDIDFKSALNGVTFVGLHTGAGQSYNGTVFYKIDAGNTNLHSFNLLLNASSNAAIYSTMPSAVPEPETYALMLAGLAAVGFVAKRRKAA</sequence>
<evidence type="ECO:0000313" key="4">
    <source>
        <dbReference type="Proteomes" id="UP001221189"/>
    </source>
</evidence>
<reference evidence="3 4" key="1">
    <citation type="submission" date="2022-10" db="EMBL/GenBank/DDBJ databases">
        <title>Paucibacter sp. hw1 Genome sequencing.</title>
        <authorList>
            <person name="Park S."/>
        </authorList>
    </citation>
    <scope>NUCLEOTIDE SEQUENCE [LARGE SCALE GENOMIC DNA]</scope>
    <source>
        <strain evidence="4">hw1</strain>
    </source>
</reference>
<proteinExistence type="predicted"/>
<keyword evidence="4" id="KW-1185">Reference proteome</keyword>
<keyword evidence="1" id="KW-0732">Signal</keyword>
<evidence type="ECO:0000313" key="3">
    <source>
        <dbReference type="EMBL" id="MDC8772343.1"/>
    </source>
</evidence>
<accession>A0ABT5KEK7</accession>
<feature type="signal peptide" evidence="1">
    <location>
        <begin position="1"/>
        <end position="21"/>
    </location>
</feature>
<feature type="domain" description="Ice-binding protein C-terminal" evidence="2">
    <location>
        <begin position="150"/>
        <end position="174"/>
    </location>
</feature>
<dbReference type="NCBIfam" id="TIGR02595">
    <property type="entry name" value="PEP_CTERM"/>
    <property type="match status" value="1"/>
</dbReference>
<dbReference type="InterPro" id="IPR013424">
    <property type="entry name" value="Ice-binding_C"/>
</dbReference>
<protein>
    <submittedName>
        <fullName evidence="3">PEP-CTERM sorting domain-containing protein</fullName>
    </submittedName>
</protein>
<name>A0ABT5KEK7_9BURK</name>
<dbReference type="Proteomes" id="UP001221189">
    <property type="component" value="Unassembled WGS sequence"/>
</dbReference>
<comment type="caution">
    <text evidence="3">The sequence shown here is derived from an EMBL/GenBank/DDBJ whole genome shotgun (WGS) entry which is preliminary data.</text>
</comment>
<organism evidence="3 4">
    <name type="scientific">Roseateles albus</name>
    <dbReference type="NCBI Taxonomy" id="2987525"/>
    <lineage>
        <taxon>Bacteria</taxon>
        <taxon>Pseudomonadati</taxon>
        <taxon>Pseudomonadota</taxon>
        <taxon>Betaproteobacteria</taxon>
        <taxon>Burkholderiales</taxon>
        <taxon>Sphaerotilaceae</taxon>
        <taxon>Roseateles</taxon>
    </lineage>
</organism>
<evidence type="ECO:0000259" key="2">
    <source>
        <dbReference type="Pfam" id="PF07589"/>
    </source>
</evidence>
<gene>
    <name evidence="3" type="ORF">PRZ03_12240</name>
</gene>
<dbReference type="EMBL" id="JAQQXT010000006">
    <property type="protein sequence ID" value="MDC8772343.1"/>
    <property type="molecule type" value="Genomic_DNA"/>
</dbReference>
<dbReference type="Pfam" id="PF07589">
    <property type="entry name" value="PEP-CTERM"/>
    <property type="match status" value="1"/>
</dbReference>